<sequence length="160" mass="17573">MRYLTVFIALADRDEMVYLASVRLGSRTSVRTVMPGQRIPMDSTSLGRAWLSTLSVEQRASLFELFRLRHPRHWDAIKEEIDSAIAGVHTLGYCAASWLPNVVALATPVVLGGDGGYALNVSVTTDEPIEGAVARLRGPLLVLAERIRAAPDFIPHKGRH</sequence>
<feature type="domain" description="IclR-ED" evidence="1">
    <location>
        <begin position="1"/>
        <end position="153"/>
    </location>
</feature>
<dbReference type="PANTHER" id="PTHR30136">
    <property type="entry name" value="HELIX-TURN-HELIX TRANSCRIPTIONAL REGULATOR, ICLR FAMILY"/>
    <property type="match status" value="1"/>
</dbReference>
<name>A0A4R3LZZ1_9BURK</name>
<gene>
    <name evidence="2" type="ORF">EDC26_10887</name>
</gene>
<comment type="caution">
    <text evidence="2">The sequence shown here is derived from an EMBL/GenBank/DDBJ whole genome shotgun (WGS) entry which is preliminary data.</text>
</comment>
<dbReference type="GO" id="GO:0045892">
    <property type="term" value="P:negative regulation of DNA-templated transcription"/>
    <property type="evidence" value="ECO:0007669"/>
    <property type="project" value="TreeGrafter"/>
</dbReference>
<organism evidence="2 3">
    <name type="scientific">Paralcaligenes ureilyticus</name>
    <dbReference type="NCBI Taxonomy" id="627131"/>
    <lineage>
        <taxon>Bacteria</taxon>
        <taxon>Pseudomonadati</taxon>
        <taxon>Pseudomonadota</taxon>
        <taxon>Betaproteobacteria</taxon>
        <taxon>Burkholderiales</taxon>
        <taxon>Alcaligenaceae</taxon>
        <taxon>Paralcaligenes</taxon>
    </lineage>
</organism>
<dbReference type="GO" id="GO:0003677">
    <property type="term" value="F:DNA binding"/>
    <property type="evidence" value="ECO:0007669"/>
    <property type="project" value="TreeGrafter"/>
</dbReference>
<dbReference type="SUPFAM" id="SSF55781">
    <property type="entry name" value="GAF domain-like"/>
    <property type="match status" value="1"/>
</dbReference>
<dbReference type="Proteomes" id="UP000295525">
    <property type="component" value="Unassembled WGS sequence"/>
</dbReference>
<proteinExistence type="predicted"/>
<dbReference type="GO" id="GO:0003700">
    <property type="term" value="F:DNA-binding transcription factor activity"/>
    <property type="evidence" value="ECO:0007669"/>
    <property type="project" value="TreeGrafter"/>
</dbReference>
<protein>
    <recommendedName>
        <fullName evidence="1">IclR-ED domain-containing protein</fullName>
    </recommendedName>
</protein>
<dbReference type="EMBL" id="SMAJ01000008">
    <property type="protein sequence ID" value="TCT06351.1"/>
    <property type="molecule type" value="Genomic_DNA"/>
</dbReference>
<evidence type="ECO:0000259" key="1">
    <source>
        <dbReference type="PROSITE" id="PS51078"/>
    </source>
</evidence>
<evidence type="ECO:0000313" key="2">
    <source>
        <dbReference type="EMBL" id="TCT06351.1"/>
    </source>
</evidence>
<accession>A0A4R3LZZ1</accession>
<dbReference type="InterPro" id="IPR050707">
    <property type="entry name" value="HTH_MetabolicPath_Reg"/>
</dbReference>
<keyword evidence="3" id="KW-1185">Reference proteome</keyword>
<dbReference type="Gene3D" id="3.30.450.40">
    <property type="match status" value="1"/>
</dbReference>
<evidence type="ECO:0000313" key="3">
    <source>
        <dbReference type="Proteomes" id="UP000295525"/>
    </source>
</evidence>
<dbReference type="PANTHER" id="PTHR30136:SF33">
    <property type="entry name" value="TRANSCRIPTIONAL REGULATORY PROTEIN"/>
    <property type="match status" value="1"/>
</dbReference>
<dbReference type="InterPro" id="IPR014757">
    <property type="entry name" value="Tscrpt_reg_IclR_C"/>
</dbReference>
<dbReference type="InterPro" id="IPR029016">
    <property type="entry name" value="GAF-like_dom_sf"/>
</dbReference>
<reference evidence="2 3" key="1">
    <citation type="submission" date="2019-03" db="EMBL/GenBank/DDBJ databases">
        <title>Genomic Encyclopedia of Type Strains, Phase IV (KMG-IV): sequencing the most valuable type-strain genomes for metagenomic binning, comparative biology and taxonomic classification.</title>
        <authorList>
            <person name="Goeker M."/>
        </authorList>
    </citation>
    <scope>NUCLEOTIDE SEQUENCE [LARGE SCALE GENOMIC DNA]</scope>
    <source>
        <strain evidence="2 3">DSM 24591</strain>
    </source>
</reference>
<dbReference type="AlphaFoldDB" id="A0A4R3LZZ1"/>
<dbReference type="PROSITE" id="PS51078">
    <property type="entry name" value="ICLR_ED"/>
    <property type="match status" value="1"/>
</dbReference>